<gene>
    <name evidence="1" type="ORF">BsIDN1_42200</name>
</gene>
<organism evidence="1 2">
    <name type="scientific">Bacillus safensis</name>
    <dbReference type="NCBI Taxonomy" id="561879"/>
    <lineage>
        <taxon>Bacteria</taxon>
        <taxon>Bacillati</taxon>
        <taxon>Bacillota</taxon>
        <taxon>Bacilli</taxon>
        <taxon>Bacillales</taxon>
        <taxon>Bacillaceae</taxon>
        <taxon>Bacillus</taxon>
    </lineage>
</organism>
<evidence type="ECO:0000313" key="1">
    <source>
        <dbReference type="EMBL" id="BBP90602.1"/>
    </source>
</evidence>
<dbReference type="Proteomes" id="UP000464658">
    <property type="component" value="Chromosome"/>
</dbReference>
<protein>
    <recommendedName>
        <fullName evidence="3">PglD N-terminal domain-containing protein</fullName>
    </recommendedName>
</protein>
<reference evidence="1 2" key="1">
    <citation type="submission" date="2019-12" db="EMBL/GenBank/DDBJ databases">
        <title>Full genome sequence of a Bacillus safensis strain isolated from commercially available natto in Indonesia.</title>
        <authorList>
            <person name="Yoshida M."/>
            <person name="Uomi M."/>
            <person name="Waturangi D."/>
            <person name="Ekaputri J.J."/>
            <person name="Setiamarga D.H.E."/>
        </authorList>
    </citation>
    <scope>NUCLEOTIDE SEQUENCE [LARGE SCALE GENOMIC DNA]</scope>
    <source>
        <strain evidence="1 2">IDN1</strain>
    </source>
</reference>
<proteinExistence type="predicted"/>
<dbReference type="AlphaFoldDB" id="A0A5S9MDD9"/>
<dbReference type="EMBL" id="AP021906">
    <property type="protein sequence ID" value="BBP90602.1"/>
    <property type="molecule type" value="Genomic_DNA"/>
</dbReference>
<dbReference type="Gene3D" id="3.40.50.720">
    <property type="entry name" value="NAD(P)-binding Rossmann-like Domain"/>
    <property type="match status" value="1"/>
</dbReference>
<dbReference type="InterPro" id="IPR036291">
    <property type="entry name" value="NAD(P)-bd_dom_sf"/>
</dbReference>
<evidence type="ECO:0008006" key="3">
    <source>
        <dbReference type="Google" id="ProtNLM"/>
    </source>
</evidence>
<evidence type="ECO:0000313" key="2">
    <source>
        <dbReference type="Proteomes" id="UP000464658"/>
    </source>
</evidence>
<accession>A0A5S9MDD9</accession>
<name>A0A5S9MDD9_BACIA</name>
<dbReference type="SUPFAM" id="SSF51735">
    <property type="entry name" value="NAD(P)-binding Rossmann-fold domains"/>
    <property type="match status" value="1"/>
</dbReference>
<sequence length="61" mass="6644">MQRVLIVGAGQGGSALLETLLKTNMIQIIAIADLDLEAPGMVEAKKNGIDTTTDWKEYIKR</sequence>